<comment type="caution">
    <text evidence="2">The sequence shown here is derived from an EMBL/GenBank/DDBJ whole genome shotgun (WGS) entry which is preliminary data.</text>
</comment>
<feature type="domain" description="VWFA" evidence="1">
    <location>
        <begin position="544"/>
        <end position="632"/>
    </location>
</feature>
<accession>A0ABW0LDF9</accession>
<dbReference type="Gene3D" id="3.40.50.410">
    <property type="entry name" value="von Willebrand factor, type A domain"/>
    <property type="match status" value="1"/>
</dbReference>
<dbReference type="PANTHER" id="PTHR41248:SF1">
    <property type="entry name" value="NORD PROTEIN"/>
    <property type="match status" value="1"/>
</dbReference>
<dbReference type="PANTHER" id="PTHR41248">
    <property type="entry name" value="NORD PROTEIN"/>
    <property type="match status" value="1"/>
</dbReference>
<dbReference type="Proteomes" id="UP001596147">
    <property type="component" value="Unassembled WGS sequence"/>
</dbReference>
<dbReference type="SUPFAM" id="SSF53300">
    <property type="entry name" value="vWA-like"/>
    <property type="match status" value="1"/>
</dbReference>
<reference evidence="3" key="1">
    <citation type="journal article" date="2019" name="Int. J. Syst. Evol. Microbiol.">
        <title>The Global Catalogue of Microorganisms (GCM) 10K type strain sequencing project: providing services to taxonomists for standard genome sequencing and annotation.</title>
        <authorList>
            <consortium name="The Broad Institute Genomics Platform"/>
            <consortium name="The Broad Institute Genome Sequencing Center for Infectious Disease"/>
            <person name="Wu L."/>
            <person name="Ma J."/>
        </authorList>
    </citation>
    <scope>NUCLEOTIDE SEQUENCE [LARGE SCALE GENOMIC DNA]</scope>
    <source>
        <strain evidence="3">CGMCC 1.12237</strain>
    </source>
</reference>
<dbReference type="InterPro" id="IPR051928">
    <property type="entry name" value="NorD/CobT"/>
</dbReference>
<dbReference type="EMBL" id="JBHSMC010000001">
    <property type="protein sequence ID" value="MFC5463390.1"/>
    <property type="molecule type" value="Genomic_DNA"/>
</dbReference>
<dbReference type="RefSeq" id="WP_382348127.1">
    <property type="nucleotide sequence ID" value="NZ_JBHSMC010000001.1"/>
</dbReference>
<organism evidence="2 3">
    <name type="scientific">Lederbergia graminis</name>
    <dbReference type="NCBI Taxonomy" id="735518"/>
    <lineage>
        <taxon>Bacteria</taxon>
        <taxon>Bacillati</taxon>
        <taxon>Bacillota</taxon>
        <taxon>Bacilli</taxon>
        <taxon>Bacillales</taxon>
        <taxon>Bacillaceae</taxon>
        <taxon>Lederbergia</taxon>
    </lineage>
</organism>
<keyword evidence="3" id="KW-1185">Reference proteome</keyword>
<name>A0ABW0LDF9_9BACI</name>
<dbReference type="PROSITE" id="PS50234">
    <property type="entry name" value="VWFA"/>
    <property type="match status" value="1"/>
</dbReference>
<protein>
    <submittedName>
        <fullName evidence="2">VWA domain-containing protein</fullName>
    </submittedName>
</protein>
<evidence type="ECO:0000259" key="1">
    <source>
        <dbReference type="PROSITE" id="PS50234"/>
    </source>
</evidence>
<sequence>MLYRFINFNDEKIDSLLLMELADLTKTLSRDPEFDTDFRVNSYIDHRNKKVYVSHFWTHREEHIMRSGMKSDVYLRAYGNLYYSNARELYNYGNWCEQTKIPRFAKQLCMLAEDVRIEELCKRTRPGMKKDFQVRRDIYENHFENQLKVNADKNFFLDALFNLTYLLMNSQKPIFQLPEIHDEINPLLPYYRTKIEQLMEANSTQVITQISKEIVEFLEEVINRDMVNEYFHLFIEDPDKISGDYRDLMRKDELINQDIADEKAAGDEEVHGEEMKTWHRETSSPGKSFLQFDLDQGTQTDILGDEAREGEAGDQALAVIQGSAQKTSNKDFSHLEALEHQHNEKENKGAPFGKENKYAEAIFISNIITSPDKKSEYLKYKNKVNLYQKKLKKAIDLTLEHKKILPRTHLQFGKLDRKLIRIFTDENPRIFYKKNENSNEIDAVFSLLVDCSASMVDKMEETKRGIVLFHEALKSVKVPHEITGFWEDANDVTEKYQPNYFKRVIDFSSSLHYKTGPEIMSLDAEEDNRDGFAIRVTSKRLLERHEKQKFLIVFSDGEPAAYGYDQNGIVDTHEAVVEARKNGVEVFNVFLSNEEVPEEQRKVFQNIYGAYSLIVPSVEALPDLLFPLLKRLLFRSIQ</sequence>
<dbReference type="CDD" id="cd01454">
    <property type="entry name" value="vWA_norD_type"/>
    <property type="match status" value="1"/>
</dbReference>
<dbReference type="SMART" id="SM00327">
    <property type="entry name" value="VWA"/>
    <property type="match status" value="1"/>
</dbReference>
<proteinExistence type="predicted"/>
<evidence type="ECO:0000313" key="2">
    <source>
        <dbReference type="EMBL" id="MFC5463390.1"/>
    </source>
</evidence>
<gene>
    <name evidence="2" type="ORF">ACFPM4_01340</name>
</gene>
<evidence type="ECO:0000313" key="3">
    <source>
        <dbReference type="Proteomes" id="UP001596147"/>
    </source>
</evidence>
<dbReference type="InterPro" id="IPR002035">
    <property type="entry name" value="VWF_A"/>
</dbReference>
<dbReference type="InterPro" id="IPR036465">
    <property type="entry name" value="vWFA_dom_sf"/>
</dbReference>